<dbReference type="PANTHER" id="PTHR32071">
    <property type="entry name" value="TRANSCRIPTIONAL REGULATORY PROTEIN"/>
    <property type="match status" value="1"/>
</dbReference>
<dbReference type="KEGG" id="bph:Bphy_6153"/>
<dbReference type="InterPro" id="IPR025662">
    <property type="entry name" value="Sigma_54_int_dom_ATP-bd_1"/>
</dbReference>
<evidence type="ECO:0000256" key="5">
    <source>
        <dbReference type="ARBA" id="ARBA00023163"/>
    </source>
</evidence>
<dbReference type="InterPro" id="IPR025944">
    <property type="entry name" value="Sigma_54_int_dom_CS"/>
</dbReference>
<keyword evidence="4" id="KW-0238">DNA-binding</keyword>
<dbReference type="GO" id="GO:0043565">
    <property type="term" value="F:sequence-specific DNA binding"/>
    <property type="evidence" value="ECO:0007669"/>
    <property type="project" value="InterPro"/>
</dbReference>
<dbReference type="InterPro" id="IPR058031">
    <property type="entry name" value="AAA_lid_NorR"/>
</dbReference>
<dbReference type="SMART" id="SM00382">
    <property type="entry name" value="AAA"/>
    <property type="match status" value="1"/>
</dbReference>
<dbReference type="SUPFAM" id="SSF46689">
    <property type="entry name" value="Homeodomain-like"/>
    <property type="match status" value="1"/>
</dbReference>
<keyword evidence="7" id="KW-0614">Plasmid</keyword>
<dbReference type="HOGENOM" id="CLU_000445_8_12_4"/>
<dbReference type="RefSeq" id="WP_012405364.1">
    <property type="nucleotide sequence ID" value="NC_010625.1"/>
</dbReference>
<dbReference type="InterPro" id="IPR003593">
    <property type="entry name" value="AAA+_ATPase"/>
</dbReference>
<dbReference type="PANTHER" id="PTHR32071:SF81">
    <property type="entry name" value="PROPIONATE CATABOLISM OPERON REGULATORY PROTEIN"/>
    <property type="match status" value="1"/>
</dbReference>
<dbReference type="PROSITE" id="PS00676">
    <property type="entry name" value="SIGMA54_INTERACT_2"/>
    <property type="match status" value="1"/>
</dbReference>
<dbReference type="Pfam" id="PF01590">
    <property type="entry name" value="GAF"/>
    <property type="match status" value="1"/>
</dbReference>
<evidence type="ECO:0000256" key="4">
    <source>
        <dbReference type="ARBA" id="ARBA00023125"/>
    </source>
</evidence>
<dbReference type="InterPro" id="IPR027417">
    <property type="entry name" value="P-loop_NTPase"/>
</dbReference>
<geneLocation type="plasmid" evidence="7 8">
    <name>pBPHY01</name>
</geneLocation>
<dbReference type="GO" id="GO:0006355">
    <property type="term" value="P:regulation of DNA-templated transcription"/>
    <property type="evidence" value="ECO:0007669"/>
    <property type="project" value="InterPro"/>
</dbReference>
<dbReference type="PROSITE" id="PS00675">
    <property type="entry name" value="SIGMA54_INTERACT_1"/>
    <property type="match status" value="1"/>
</dbReference>
<dbReference type="Gene3D" id="3.40.50.300">
    <property type="entry name" value="P-loop containing nucleotide triphosphate hydrolases"/>
    <property type="match status" value="1"/>
</dbReference>
<dbReference type="Pfam" id="PF02954">
    <property type="entry name" value="HTH_8"/>
    <property type="match status" value="1"/>
</dbReference>
<dbReference type="Pfam" id="PF25601">
    <property type="entry name" value="AAA_lid_14"/>
    <property type="match status" value="1"/>
</dbReference>
<dbReference type="InterPro" id="IPR029016">
    <property type="entry name" value="GAF-like_dom_sf"/>
</dbReference>
<reference evidence="8" key="1">
    <citation type="journal article" date="2014" name="Stand. Genomic Sci.">
        <title>Complete genome sequence of Burkholderia phymatum STM815(T), a broad host range and efficient nitrogen-fixing symbiont of Mimosa species.</title>
        <authorList>
            <person name="Moulin L."/>
            <person name="Klonowska A."/>
            <person name="Caroline B."/>
            <person name="Booth K."/>
            <person name="Vriezen J.A."/>
            <person name="Melkonian R."/>
            <person name="James E.K."/>
            <person name="Young J.P."/>
            <person name="Bena G."/>
            <person name="Hauser L."/>
            <person name="Land M."/>
            <person name="Kyrpides N."/>
            <person name="Bruce D."/>
            <person name="Chain P."/>
            <person name="Copeland A."/>
            <person name="Pitluck S."/>
            <person name="Woyke T."/>
            <person name="Lizotte-Waniewski M."/>
            <person name="Bristow J."/>
            <person name="Riley M."/>
        </authorList>
    </citation>
    <scope>NUCLEOTIDE SEQUENCE [LARGE SCALE GENOMIC DNA]</scope>
    <source>
        <strain evidence="8">DSM 17167 / CIP 108236 / LMG 21445 / STM815</strain>
        <plasmid evidence="8">Plasmid pBPHY01</plasmid>
    </source>
</reference>
<feature type="domain" description="Sigma-54 factor interaction" evidence="6">
    <location>
        <begin position="351"/>
        <end position="581"/>
    </location>
</feature>
<protein>
    <submittedName>
        <fullName evidence="7">GAF modulated sigma54 specific transcriptional regulator, Fis family</fullName>
    </submittedName>
</protein>
<dbReference type="AlphaFoldDB" id="B2JW78"/>
<evidence type="ECO:0000256" key="1">
    <source>
        <dbReference type="ARBA" id="ARBA00022741"/>
    </source>
</evidence>
<name>B2JW78_PARP8</name>
<gene>
    <name evidence="7" type="ordered locus">Bphy_6153</name>
</gene>
<keyword evidence="2" id="KW-0067">ATP-binding</keyword>
<dbReference type="Proteomes" id="UP000001192">
    <property type="component" value="Plasmid pBPHY01"/>
</dbReference>
<evidence type="ECO:0000313" key="8">
    <source>
        <dbReference type="Proteomes" id="UP000001192"/>
    </source>
</evidence>
<evidence type="ECO:0000256" key="3">
    <source>
        <dbReference type="ARBA" id="ARBA00023015"/>
    </source>
</evidence>
<accession>B2JW78</accession>
<organism evidence="7 8">
    <name type="scientific">Paraburkholderia phymatum (strain DSM 17167 / CIP 108236 / LMG 21445 / STM815)</name>
    <name type="common">Burkholderia phymatum</name>
    <dbReference type="NCBI Taxonomy" id="391038"/>
    <lineage>
        <taxon>Bacteria</taxon>
        <taxon>Pseudomonadati</taxon>
        <taxon>Pseudomonadota</taxon>
        <taxon>Betaproteobacteria</taxon>
        <taxon>Burkholderiales</taxon>
        <taxon>Burkholderiaceae</taxon>
        <taxon>Paraburkholderia</taxon>
    </lineage>
</organism>
<dbReference type="PROSITE" id="PS00688">
    <property type="entry name" value="SIGMA54_INTERACT_3"/>
    <property type="match status" value="1"/>
</dbReference>
<evidence type="ECO:0000259" key="6">
    <source>
        <dbReference type="PROSITE" id="PS50045"/>
    </source>
</evidence>
<evidence type="ECO:0000256" key="2">
    <source>
        <dbReference type="ARBA" id="ARBA00022840"/>
    </source>
</evidence>
<keyword evidence="1" id="KW-0547">Nucleotide-binding</keyword>
<dbReference type="EMBL" id="CP001045">
    <property type="protein sequence ID" value="ACC75205.1"/>
    <property type="molecule type" value="Genomic_DNA"/>
</dbReference>
<dbReference type="Gene3D" id="1.10.8.60">
    <property type="match status" value="1"/>
</dbReference>
<dbReference type="PROSITE" id="PS50045">
    <property type="entry name" value="SIGMA54_INTERACT_4"/>
    <property type="match status" value="1"/>
</dbReference>
<dbReference type="InterPro" id="IPR002197">
    <property type="entry name" value="HTH_Fis"/>
</dbReference>
<evidence type="ECO:0000313" key="7">
    <source>
        <dbReference type="EMBL" id="ACC75205.1"/>
    </source>
</evidence>
<dbReference type="InterPro" id="IPR003018">
    <property type="entry name" value="GAF"/>
</dbReference>
<dbReference type="PRINTS" id="PR01590">
    <property type="entry name" value="HTHFIS"/>
</dbReference>
<dbReference type="FunFam" id="3.40.50.300:FF:000006">
    <property type="entry name" value="DNA-binding transcriptional regulator NtrC"/>
    <property type="match status" value="1"/>
</dbReference>
<keyword evidence="5" id="KW-0804">Transcription</keyword>
<sequence>MQQTGTPMDWFSSPQHDASIMAAWEHLVGGGEWHSADVRSVVDDSWQRCLVGHVNPGVDRAPPAVAETQLMQWRDANARLVSASLPLMQQTRELLSQTGTVMLLADPDGLILQHEGDMRILEPASEVGLVPGCNWTELNCGTNAIGTALTLKQAVQIHGAEHFCAGIKRWTCSATVIRDPMDGHVLGVIDVSGLADTYSRYSLALTVSLAGRIESRLAKDAMERRLRLLDRCASGFGSHASDAMLVIDDKGRLVKANPQVVPTLRRLGFDVNLDAGFVLPGLDTTADHPLTANAPPWLHYAKVETLREGSTVLGFVVVIPGTGNVRGAISPSGGRDKLRSVHSGAGAFERIIGDSRTLRAAVDKARQLAPSKVPVLLLGDTGVGKELFAQGIHQASERAEGPFVALNCGGLSRDLLASELFGYAEGAFTGARKSGAAGKIEAADGGTLFLDEIGEMPLDIQPHLLRVLQENEIYRLGENTPRKVNFRLVAATHRDLKDAIAKGSFRMDLFYRIAVTTVSIPSLRERGEDLPTLISYWLGYLCDCYGLTPRSFDAEAYACMLKYEWPGNVRELRNAIEGALLLAEGTTITVEKLPVEVAAAAATAVHLAQGEMTEPVMATGDSLKTAEAEYIRRALARCGGNLTQAAAQLGIAKSTLYEKLRRYDLIAAVSDVRRREARGALRAEAGRSG</sequence>
<dbReference type="Gene3D" id="3.30.450.40">
    <property type="match status" value="1"/>
</dbReference>
<dbReference type="InterPro" id="IPR002078">
    <property type="entry name" value="Sigma_54_int"/>
</dbReference>
<dbReference type="Pfam" id="PF00158">
    <property type="entry name" value="Sigma54_activat"/>
    <property type="match status" value="1"/>
</dbReference>
<dbReference type="InterPro" id="IPR009057">
    <property type="entry name" value="Homeodomain-like_sf"/>
</dbReference>
<dbReference type="SUPFAM" id="SSF52540">
    <property type="entry name" value="P-loop containing nucleoside triphosphate hydrolases"/>
    <property type="match status" value="1"/>
</dbReference>
<dbReference type="InterPro" id="IPR025943">
    <property type="entry name" value="Sigma_54_int_dom_ATP-bd_2"/>
</dbReference>
<dbReference type="GO" id="GO:0005524">
    <property type="term" value="F:ATP binding"/>
    <property type="evidence" value="ECO:0007669"/>
    <property type="project" value="UniProtKB-KW"/>
</dbReference>
<dbReference type="Gene3D" id="1.10.10.60">
    <property type="entry name" value="Homeodomain-like"/>
    <property type="match status" value="1"/>
</dbReference>
<keyword evidence="3" id="KW-0805">Transcription regulation</keyword>
<proteinExistence type="predicted"/>
<dbReference type="CDD" id="cd00009">
    <property type="entry name" value="AAA"/>
    <property type="match status" value="1"/>
</dbReference>
<keyword evidence="8" id="KW-1185">Reference proteome</keyword>